<reference evidence="1" key="1">
    <citation type="submission" date="2023-08" db="EMBL/GenBank/DDBJ databases">
        <title>A de novo genome assembly of Solanum verrucosum Schlechtendal, a Mexican diploid species geographically isolated from the other diploid A-genome species in potato relatives.</title>
        <authorList>
            <person name="Hosaka K."/>
        </authorList>
    </citation>
    <scope>NUCLEOTIDE SEQUENCE</scope>
    <source>
        <tissue evidence="1">Young leaves</tissue>
    </source>
</reference>
<proteinExistence type="predicted"/>
<evidence type="ECO:0000313" key="1">
    <source>
        <dbReference type="EMBL" id="WMV14493.1"/>
    </source>
</evidence>
<dbReference type="Proteomes" id="UP001234989">
    <property type="component" value="Chromosome 2"/>
</dbReference>
<sequence length="20" mass="2371">MNVEPAKKWVNFFNSNRMSA</sequence>
<name>A0AAF0Q119_SOLVR</name>
<accession>A0AAF0Q119</accession>
<dbReference type="EMBL" id="CP133613">
    <property type="protein sequence ID" value="WMV14493.1"/>
    <property type="molecule type" value="Genomic_DNA"/>
</dbReference>
<gene>
    <name evidence="1" type="ORF">MTR67_007878</name>
</gene>
<keyword evidence="2" id="KW-1185">Reference proteome</keyword>
<protein>
    <submittedName>
        <fullName evidence="1">Uncharacterized protein</fullName>
    </submittedName>
</protein>
<organism evidence="1 2">
    <name type="scientific">Solanum verrucosum</name>
    <dbReference type="NCBI Taxonomy" id="315347"/>
    <lineage>
        <taxon>Eukaryota</taxon>
        <taxon>Viridiplantae</taxon>
        <taxon>Streptophyta</taxon>
        <taxon>Embryophyta</taxon>
        <taxon>Tracheophyta</taxon>
        <taxon>Spermatophyta</taxon>
        <taxon>Magnoliopsida</taxon>
        <taxon>eudicotyledons</taxon>
        <taxon>Gunneridae</taxon>
        <taxon>Pentapetalae</taxon>
        <taxon>asterids</taxon>
        <taxon>lamiids</taxon>
        <taxon>Solanales</taxon>
        <taxon>Solanaceae</taxon>
        <taxon>Solanoideae</taxon>
        <taxon>Solaneae</taxon>
        <taxon>Solanum</taxon>
    </lineage>
</organism>
<dbReference type="AlphaFoldDB" id="A0AAF0Q119"/>
<evidence type="ECO:0000313" key="2">
    <source>
        <dbReference type="Proteomes" id="UP001234989"/>
    </source>
</evidence>